<dbReference type="GeneID" id="64665014"/>
<sequence length="104" mass="11399">MRFSFLTVIVALTTSMMSVSACGLFGDKCTEDNDCCTTKPKLLYCVNDVSRSSLLCITSLDDSSFGPRNIRYAIVLAEEAGEFARSNILVGCVSIFLLMLFSME</sequence>
<reference evidence="2" key="1">
    <citation type="journal article" date="2020" name="New Phytol.">
        <title>Comparative genomics reveals dynamic genome evolution in host specialist ectomycorrhizal fungi.</title>
        <authorList>
            <person name="Lofgren L.A."/>
            <person name="Nguyen N.H."/>
            <person name="Vilgalys R."/>
            <person name="Ruytinx J."/>
            <person name="Liao H.L."/>
            <person name="Branco S."/>
            <person name="Kuo A."/>
            <person name="LaButti K."/>
            <person name="Lipzen A."/>
            <person name="Andreopoulos W."/>
            <person name="Pangilinan J."/>
            <person name="Riley R."/>
            <person name="Hundley H."/>
            <person name="Na H."/>
            <person name="Barry K."/>
            <person name="Grigoriev I.V."/>
            <person name="Stajich J.E."/>
            <person name="Kennedy P.G."/>
        </authorList>
    </citation>
    <scope>NUCLEOTIDE SEQUENCE</scope>
    <source>
        <strain evidence="2">FC203</strain>
    </source>
</reference>
<keyword evidence="3" id="KW-1185">Reference proteome</keyword>
<accession>A0AAD4E9V0</accession>
<dbReference type="EMBL" id="JABBWK010000017">
    <property type="protein sequence ID" value="KAG1902319.1"/>
    <property type="molecule type" value="Genomic_DNA"/>
</dbReference>
<evidence type="ECO:0000313" key="2">
    <source>
        <dbReference type="EMBL" id="KAG1902319.1"/>
    </source>
</evidence>
<organism evidence="2 3">
    <name type="scientific">Suillus fuscotomentosus</name>
    <dbReference type="NCBI Taxonomy" id="1912939"/>
    <lineage>
        <taxon>Eukaryota</taxon>
        <taxon>Fungi</taxon>
        <taxon>Dikarya</taxon>
        <taxon>Basidiomycota</taxon>
        <taxon>Agaricomycotina</taxon>
        <taxon>Agaricomycetes</taxon>
        <taxon>Agaricomycetidae</taxon>
        <taxon>Boletales</taxon>
        <taxon>Suillineae</taxon>
        <taxon>Suillaceae</taxon>
        <taxon>Suillus</taxon>
    </lineage>
</organism>
<dbReference type="PROSITE" id="PS51257">
    <property type="entry name" value="PROKAR_LIPOPROTEIN"/>
    <property type="match status" value="1"/>
</dbReference>
<name>A0AAD4E9V0_9AGAM</name>
<gene>
    <name evidence="2" type="ORF">F5891DRAFT_159056</name>
</gene>
<protein>
    <submittedName>
        <fullName evidence="2">Uncharacterized protein</fullName>
    </submittedName>
</protein>
<dbReference type="Proteomes" id="UP001195769">
    <property type="component" value="Unassembled WGS sequence"/>
</dbReference>
<evidence type="ECO:0000256" key="1">
    <source>
        <dbReference type="SAM" id="SignalP"/>
    </source>
</evidence>
<feature type="signal peptide" evidence="1">
    <location>
        <begin position="1"/>
        <end position="21"/>
    </location>
</feature>
<feature type="chain" id="PRO_5042162215" evidence="1">
    <location>
        <begin position="22"/>
        <end position="104"/>
    </location>
</feature>
<evidence type="ECO:0000313" key="3">
    <source>
        <dbReference type="Proteomes" id="UP001195769"/>
    </source>
</evidence>
<comment type="caution">
    <text evidence="2">The sequence shown here is derived from an EMBL/GenBank/DDBJ whole genome shotgun (WGS) entry which is preliminary data.</text>
</comment>
<keyword evidence="1" id="KW-0732">Signal</keyword>
<dbReference type="RefSeq" id="XP_041227894.1">
    <property type="nucleotide sequence ID" value="XM_041370716.1"/>
</dbReference>
<dbReference type="AlphaFoldDB" id="A0AAD4E9V0"/>
<proteinExistence type="predicted"/>